<evidence type="ECO:0000256" key="9">
    <source>
        <dbReference type="ARBA" id="ARBA00023065"/>
    </source>
</evidence>
<dbReference type="EMBL" id="CP045896">
    <property type="protein sequence ID" value="QQP50343.1"/>
    <property type="molecule type" value="Genomic_DNA"/>
</dbReference>
<evidence type="ECO:0000256" key="12">
    <source>
        <dbReference type="SAM" id="Phobius"/>
    </source>
</evidence>
<dbReference type="OrthoDB" id="415460at2759"/>
<evidence type="ECO:0000256" key="6">
    <source>
        <dbReference type="ARBA" id="ARBA00022882"/>
    </source>
</evidence>
<dbReference type="Gene3D" id="1.10.287.70">
    <property type="match status" value="1"/>
</dbReference>
<name>A0A7T8HHV6_CALRO</name>
<evidence type="ECO:0000256" key="5">
    <source>
        <dbReference type="ARBA" id="ARBA00022826"/>
    </source>
</evidence>
<dbReference type="GO" id="GO:0001508">
    <property type="term" value="P:action potential"/>
    <property type="evidence" value="ECO:0007669"/>
    <property type="project" value="TreeGrafter"/>
</dbReference>
<keyword evidence="6" id="KW-0851">Voltage-gated channel</keyword>
<evidence type="ECO:0000256" key="1">
    <source>
        <dbReference type="ARBA" id="ARBA00004141"/>
    </source>
</evidence>
<dbReference type="AlphaFoldDB" id="A0A7T8HHV6"/>
<evidence type="ECO:0000256" key="8">
    <source>
        <dbReference type="ARBA" id="ARBA00022989"/>
    </source>
</evidence>
<keyword evidence="7" id="KW-0630">Potassium</keyword>
<evidence type="ECO:0000256" key="2">
    <source>
        <dbReference type="ARBA" id="ARBA00022448"/>
    </source>
</evidence>
<evidence type="ECO:0000256" key="10">
    <source>
        <dbReference type="ARBA" id="ARBA00023136"/>
    </source>
</evidence>
<dbReference type="PANTHER" id="PTHR11537">
    <property type="entry name" value="VOLTAGE-GATED POTASSIUM CHANNEL"/>
    <property type="match status" value="1"/>
</dbReference>
<feature type="non-terminal residue" evidence="14">
    <location>
        <position position="136"/>
    </location>
</feature>
<keyword evidence="9" id="KW-0406">Ion transport</keyword>
<keyword evidence="10 12" id="KW-0472">Membrane</keyword>
<reference evidence="15" key="1">
    <citation type="submission" date="2021-01" db="EMBL/GenBank/DDBJ databases">
        <title>Caligus Genome Assembly.</title>
        <authorList>
            <person name="Gallardo-Escarate C."/>
        </authorList>
    </citation>
    <scope>NUCLEOTIDE SEQUENCE [LARGE SCALE GENOMIC DNA]</scope>
</reference>
<evidence type="ECO:0000313" key="14">
    <source>
        <dbReference type="EMBL" id="QQP50343.1"/>
    </source>
</evidence>
<keyword evidence="2" id="KW-0813">Transport</keyword>
<keyword evidence="15" id="KW-1185">Reference proteome</keyword>
<comment type="subcellular location">
    <subcellularLocation>
        <location evidence="1">Membrane</location>
        <topology evidence="1">Multi-pass membrane protein</topology>
    </subcellularLocation>
</comment>
<evidence type="ECO:0000256" key="7">
    <source>
        <dbReference type="ARBA" id="ARBA00022958"/>
    </source>
</evidence>
<keyword evidence="11" id="KW-0407">Ion channel</keyword>
<dbReference type="SUPFAM" id="SSF81324">
    <property type="entry name" value="Voltage-gated potassium channels"/>
    <property type="match status" value="1"/>
</dbReference>
<gene>
    <name evidence="14" type="ORF">FKW44_011325</name>
</gene>
<dbReference type="GO" id="GO:0008076">
    <property type="term" value="C:voltage-gated potassium channel complex"/>
    <property type="evidence" value="ECO:0007669"/>
    <property type="project" value="InterPro"/>
</dbReference>
<evidence type="ECO:0000313" key="15">
    <source>
        <dbReference type="Proteomes" id="UP000595437"/>
    </source>
</evidence>
<accession>A0A7T8HHV6</accession>
<dbReference type="PRINTS" id="PR00169">
    <property type="entry name" value="KCHANNEL"/>
</dbReference>
<evidence type="ECO:0000256" key="3">
    <source>
        <dbReference type="ARBA" id="ARBA00022538"/>
    </source>
</evidence>
<evidence type="ECO:0000256" key="4">
    <source>
        <dbReference type="ARBA" id="ARBA00022692"/>
    </source>
</evidence>
<dbReference type="Pfam" id="PF00520">
    <property type="entry name" value="Ion_trans"/>
    <property type="match status" value="1"/>
</dbReference>
<feature type="transmembrane region" description="Helical" evidence="12">
    <location>
        <begin position="75"/>
        <end position="97"/>
    </location>
</feature>
<proteinExistence type="predicted"/>
<dbReference type="Gene3D" id="1.20.120.350">
    <property type="entry name" value="Voltage-gated potassium channels. Chain C"/>
    <property type="match status" value="1"/>
</dbReference>
<dbReference type="InterPro" id="IPR028325">
    <property type="entry name" value="VG_K_chnl"/>
</dbReference>
<sequence length="136" mass="15599">KNFLKSFLNFIDLLAIIPFYISLILVEFKGGESFEDVKRALHVLRAMRIIRVVKLAHHSVGLKLLGYTFKRSSNALGLILLLMGIIMFIFSNLIYFVEKEVNYSFQIPLSHLVGYHHYDHVGYGDMVPITPMGKLL</sequence>
<organism evidence="14 15">
    <name type="scientific">Caligus rogercresseyi</name>
    <name type="common">Sea louse</name>
    <dbReference type="NCBI Taxonomy" id="217165"/>
    <lineage>
        <taxon>Eukaryota</taxon>
        <taxon>Metazoa</taxon>
        <taxon>Ecdysozoa</taxon>
        <taxon>Arthropoda</taxon>
        <taxon>Crustacea</taxon>
        <taxon>Multicrustacea</taxon>
        <taxon>Hexanauplia</taxon>
        <taxon>Copepoda</taxon>
        <taxon>Siphonostomatoida</taxon>
        <taxon>Caligidae</taxon>
        <taxon>Caligus</taxon>
    </lineage>
</organism>
<protein>
    <submittedName>
        <fullName evidence="14">Potassium voltagegated channel protein Shablike</fullName>
    </submittedName>
</protein>
<keyword evidence="8 12" id="KW-1133">Transmembrane helix</keyword>
<feature type="domain" description="Ion transport" evidence="13">
    <location>
        <begin position="1"/>
        <end position="99"/>
    </location>
</feature>
<dbReference type="GO" id="GO:0005251">
    <property type="term" value="F:delayed rectifier potassium channel activity"/>
    <property type="evidence" value="ECO:0007669"/>
    <property type="project" value="TreeGrafter"/>
</dbReference>
<keyword evidence="3" id="KW-0633">Potassium transport</keyword>
<evidence type="ECO:0000256" key="11">
    <source>
        <dbReference type="ARBA" id="ARBA00023303"/>
    </source>
</evidence>
<dbReference type="PANTHER" id="PTHR11537:SF254">
    <property type="entry name" value="POTASSIUM VOLTAGE-GATED CHANNEL PROTEIN SHAB"/>
    <property type="match status" value="1"/>
</dbReference>
<dbReference type="Proteomes" id="UP000595437">
    <property type="component" value="Chromosome 7"/>
</dbReference>
<dbReference type="InterPro" id="IPR027359">
    <property type="entry name" value="Volt_channel_dom_sf"/>
</dbReference>
<feature type="non-terminal residue" evidence="14">
    <location>
        <position position="1"/>
    </location>
</feature>
<feature type="transmembrane region" description="Helical" evidence="12">
    <location>
        <begin position="6"/>
        <end position="28"/>
    </location>
</feature>
<keyword evidence="4 12" id="KW-0812">Transmembrane</keyword>
<evidence type="ECO:0000259" key="13">
    <source>
        <dbReference type="Pfam" id="PF00520"/>
    </source>
</evidence>
<keyword evidence="5" id="KW-0631">Potassium channel</keyword>
<dbReference type="InterPro" id="IPR005821">
    <property type="entry name" value="Ion_trans_dom"/>
</dbReference>